<proteinExistence type="predicted"/>
<evidence type="ECO:0000313" key="2">
    <source>
        <dbReference type="Proteomes" id="UP000001307"/>
    </source>
</evidence>
<dbReference type="InParanoid" id="E4X179"/>
<dbReference type="OrthoDB" id="10646565at2759"/>
<protein>
    <submittedName>
        <fullName evidence="1">Uncharacterized protein</fullName>
    </submittedName>
</protein>
<dbReference type="Proteomes" id="UP000001307">
    <property type="component" value="Unassembled WGS sequence"/>
</dbReference>
<dbReference type="EMBL" id="FN653021">
    <property type="protein sequence ID" value="CBY23559.1"/>
    <property type="molecule type" value="Genomic_DNA"/>
</dbReference>
<reference evidence="1 2" key="1">
    <citation type="journal article" date="2010" name="Science">
        <title>Plasticity of animal genome architecture unmasked by rapid evolution of a pelagic tunicate.</title>
        <authorList>
            <person name="Denoeud F."/>
            <person name="Henriet S."/>
            <person name="Mungpakdee S."/>
            <person name="Aury J.M."/>
            <person name="Da Silva C."/>
            <person name="Brinkmann H."/>
            <person name="Mikhaleva J."/>
            <person name="Olsen L.C."/>
            <person name="Jubin C."/>
            <person name="Canestro C."/>
            <person name="Bouquet J.M."/>
            <person name="Danks G."/>
            <person name="Poulain J."/>
            <person name="Campsteijn C."/>
            <person name="Adamski M."/>
            <person name="Cross I."/>
            <person name="Yadetie F."/>
            <person name="Muffato M."/>
            <person name="Louis A."/>
            <person name="Butcher S."/>
            <person name="Tsagkogeorga G."/>
            <person name="Konrad A."/>
            <person name="Singh S."/>
            <person name="Jensen M.F."/>
            <person name="Cong E.H."/>
            <person name="Eikeseth-Otteraa H."/>
            <person name="Noel B."/>
            <person name="Anthouard V."/>
            <person name="Porcel B.M."/>
            <person name="Kachouri-Lafond R."/>
            <person name="Nishino A."/>
            <person name="Ugolini M."/>
            <person name="Chourrout P."/>
            <person name="Nishida H."/>
            <person name="Aasland R."/>
            <person name="Huzurbazar S."/>
            <person name="Westhof E."/>
            <person name="Delsuc F."/>
            <person name="Lehrach H."/>
            <person name="Reinhardt R."/>
            <person name="Weissenbach J."/>
            <person name="Roy S.W."/>
            <person name="Artiguenave F."/>
            <person name="Postlethwait J.H."/>
            <person name="Manak J.R."/>
            <person name="Thompson E.M."/>
            <person name="Jaillon O."/>
            <person name="Du Pasquier L."/>
            <person name="Boudinot P."/>
            <person name="Liberles D.A."/>
            <person name="Volff J.N."/>
            <person name="Philippe H."/>
            <person name="Lenhard B."/>
            <person name="Roest Crollius H."/>
            <person name="Wincker P."/>
            <person name="Chourrout D."/>
        </authorList>
    </citation>
    <scope>NUCLEOTIDE SEQUENCE [LARGE SCALE GENOMIC DNA]</scope>
</reference>
<organism evidence="1 2">
    <name type="scientific">Oikopleura dioica</name>
    <name type="common">Tunicate</name>
    <dbReference type="NCBI Taxonomy" id="34765"/>
    <lineage>
        <taxon>Eukaryota</taxon>
        <taxon>Metazoa</taxon>
        <taxon>Chordata</taxon>
        <taxon>Tunicata</taxon>
        <taxon>Appendicularia</taxon>
        <taxon>Copelata</taxon>
        <taxon>Oikopleuridae</taxon>
        <taxon>Oikopleura</taxon>
    </lineage>
</organism>
<accession>E4X179</accession>
<name>E4X179_OIKDI</name>
<keyword evidence="2" id="KW-1185">Reference proteome</keyword>
<gene>
    <name evidence="1" type="ORF">GSOID_T00016010001</name>
</gene>
<dbReference type="AlphaFoldDB" id="E4X179"/>
<sequence length="308" mass="34934">MDMVVESLDRYLVMELDSKKWILINELMGSMGSWDGIKAHYEVVPSAIIKILDPSNPILRDSTTEDLCRAIPKIFEAGEWTKYCATKLSHLNLNGPEDWLLQRREVGQGNTVGWILEHCKAASMTKLERSALWAKWSMTMSICLDEDSVLIPTLKAGKTENICFGNLNIQQREDLKNAIALAEGSTTYFERNAWGKRGRLPNIPLLHNFLGVLSKPLELFEPSEEISRDEPDLCKLVRKRNNLFVNARSPHCHDLVINWRILEPLIRNGLFSTAHSLINEYLHPLPIAASPFLLDETLAISSMLAEKN</sequence>
<evidence type="ECO:0000313" key="1">
    <source>
        <dbReference type="EMBL" id="CBY23559.1"/>
    </source>
</evidence>